<keyword evidence="9" id="KW-1185">Reference proteome</keyword>
<dbReference type="InterPro" id="IPR011020">
    <property type="entry name" value="HTTM-like"/>
</dbReference>
<keyword evidence="4 6" id="KW-0472">Membrane</keyword>
<sequence>MLRAAADWWFTPMPDARVRVFRVVIYLFVVYDVLFIHNIAANHAHTGELYRPLEIAELLSLPQPTPVLITAVQWTLIASCLLSAAGWFPRVSGTIAFLAYFEWCIMSFSYGKVDHDRIALLVALAVLPTVGRALAADRTLSAAAGWALRCVQVAVIATYFLSAFAKFRFGGFDWANGATLVRAVFRRSTVFSEWMLDVPWVLHAGQWAILLMELSAPVIFLVALRWRYAMVGMFVAFHIATYMVITIVFLPHTICLVLAFLPTEKLVWWARDRFAALRGGRTGTAPPPGGAAAGAAPSASPSAPAAAAPAEGG</sequence>
<feature type="domain" description="HTTM-like" evidence="7">
    <location>
        <begin position="10"/>
        <end position="265"/>
    </location>
</feature>
<evidence type="ECO:0000256" key="5">
    <source>
        <dbReference type="SAM" id="MobiDB-lite"/>
    </source>
</evidence>
<feature type="region of interest" description="Disordered" evidence="5">
    <location>
        <begin position="285"/>
        <end position="313"/>
    </location>
</feature>
<accession>A0A2T0PXA5</accession>
<dbReference type="GO" id="GO:0012505">
    <property type="term" value="C:endomembrane system"/>
    <property type="evidence" value="ECO:0007669"/>
    <property type="project" value="UniProtKB-SubCell"/>
</dbReference>
<feature type="compositionally biased region" description="Low complexity" evidence="5">
    <location>
        <begin position="293"/>
        <end position="313"/>
    </location>
</feature>
<proteinExistence type="predicted"/>
<evidence type="ECO:0000256" key="4">
    <source>
        <dbReference type="ARBA" id="ARBA00023136"/>
    </source>
</evidence>
<evidence type="ECO:0000256" key="3">
    <source>
        <dbReference type="ARBA" id="ARBA00022989"/>
    </source>
</evidence>
<keyword evidence="2 6" id="KW-0812">Transmembrane</keyword>
<feature type="transmembrane region" description="Helical" evidence="6">
    <location>
        <begin position="146"/>
        <end position="165"/>
    </location>
</feature>
<comment type="caution">
    <text evidence="8">The sequence shown here is derived from an EMBL/GenBank/DDBJ whole genome shotgun (WGS) entry which is preliminary data.</text>
</comment>
<evidence type="ECO:0000256" key="2">
    <source>
        <dbReference type="ARBA" id="ARBA00022692"/>
    </source>
</evidence>
<reference evidence="8 9" key="1">
    <citation type="submission" date="2018-03" db="EMBL/GenBank/DDBJ databases">
        <title>Genomic Encyclopedia of Archaeal and Bacterial Type Strains, Phase II (KMG-II): from individual species to whole genera.</title>
        <authorList>
            <person name="Goeker M."/>
        </authorList>
    </citation>
    <scope>NUCLEOTIDE SEQUENCE [LARGE SCALE GENOMIC DNA]</scope>
    <source>
        <strain evidence="8 9">DSM 45601</strain>
    </source>
</reference>
<protein>
    <recommendedName>
        <fullName evidence="7">HTTM-like domain-containing protein</fullName>
    </recommendedName>
</protein>
<evidence type="ECO:0000256" key="1">
    <source>
        <dbReference type="ARBA" id="ARBA00004127"/>
    </source>
</evidence>
<keyword evidence="3 6" id="KW-1133">Transmembrane helix</keyword>
<dbReference type="SMART" id="SM00752">
    <property type="entry name" value="HTTM"/>
    <property type="match status" value="1"/>
</dbReference>
<dbReference type="EMBL" id="PVZC01000008">
    <property type="protein sequence ID" value="PRX96068.1"/>
    <property type="molecule type" value="Genomic_DNA"/>
</dbReference>
<comment type="subcellular location">
    <subcellularLocation>
        <location evidence="1">Endomembrane system</location>
        <topology evidence="1">Multi-pass membrane protein</topology>
    </subcellularLocation>
</comment>
<evidence type="ECO:0000259" key="7">
    <source>
        <dbReference type="SMART" id="SM00752"/>
    </source>
</evidence>
<feature type="transmembrane region" description="Helical" evidence="6">
    <location>
        <begin position="20"/>
        <end position="40"/>
    </location>
</feature>
<evidence type="ECO:0000313" key="9">
    <source>
        <dbReference type="Proteomes" id="UP000237846"/>
    </source>
</evidence>
<dbReference type="Proteomes" id="UP000237846">
    <property type="component" value="Unassembled WGS sequence"/>
</dbReference>
<dbReference type="AlphaFoldDB" id="A0A2T0PXA5"/>
<gene>
    <name evidence="8" type="ORF">CLV72_10872</name>
</gene>
<evidence type="ECO:0000256" key="6">
    <source>
        <dbReference type="SAM" id="Phobius"/>
    </source>
</evidence>
<evidence type="ECO:0000313" key="8">
    <source>
        <dbReference type="EMBL" id="PRX96068.1"/>
    </source>
</evidence>
<feature type="transmembrane region" description="Helical" evidence="6">
    <location>
        <begin position="204"/>
        <end position="224"/>
    </location>
</feature>
<feature type="transmembrane region" description="Helical" evidence="6">
    <location>
        <begin position="117"/>
        <end position="134"/>
    </location>
</feature>
<name>A0A2T0PXA5_9ACTN</name>
<organism evidence="8 9">
    <name type="scientific">Allonocardiopsis opalescens</name>
    <dbReference type="NCBI Taxonomy" id="1144618"/>
    <lineage>
        <taxon>Bacteria</taxon>
        <taxon>Bacillati</taxon>
        <taxon>Actinomycetota</taxon>
        <taxon>Actinomycetes</taxon>
        <taxon>Streptosporangiales</taxon>
        <taxon>Allonocardiopsis</taxon>
    </lineage>
</organism>
<feature type="transmembrane region" description="Helical" evidence="6">
    <location>
        <begin position="236"/>
        <end position="261"/>
    </location>
</feature>